<dbReference type="EMBL" id="JAWQEG010000671">
    <property type="protein sequence ID" value="KAK3886773.1"/>
    <property type="molecule type" value="Genomic_DNA"/>
</dbReference>
<sequence>MVRLKLKNLRTYFISPYKKIKEAPSGSAGCPGSKWVLFDTASFLLVDQAPTTSKFAVPVKGTESSSANSTEVAWVTFGEGYFAKNGSVLQNEMNVQLSTS</sequence>
<organism evidence="2 3">
    <name type="scientific">Petrolisthes cinctipes</name>
    <name type="common">Flat porcelain crab</name>
    <dbReference type="NCBI Taxonomy" id="88211"/>
    <lineage>
        <taxon>Eukaryota</taxon>
        <taxon>Metazoa</taxon>
        <taxon>Ecdysozoa</taxon>
        <taxon>Arthropoda</taxon>
        <taxon>Crustacea</taxon>
        <taxon>Multicrustacea</taxon>
        <taxon>Malacostraca</taxon>
        <taxon>Eumalacostraca</taxon>
        <taxon>Eucarida</taxon>
        <taxon>Decapoda</taxon>
        <taxon>Pleocyemata</taxon>
        <taxon>Anomura</taxon>
        <taxon>Galatheoidea</taxon>
        <taxon>Porcellanidae</taxon>
        <taxon>Petrolisthes</taxon>
    </lineage>
</organism>
<name>A0AAE1GBY0_PETCI</name>
<keyword evidence="3" id="KW-1185">Reference proteome</keyword>
<reference evidence="2" key="1">
    <citation type="submission" date="2023-10" db="EMBL/GenBank/DDBJ databases">
        <title>Genome assemblies of two species of porcelain crab, Petrolisthes cinctipes and Petrolisthes manimaculis (Anomura: Porcellanidae).</title>
        <authorList>
            <person name="Angst P."/>
        </authorList>
    </citation>
    <scope>NUCLEOTIDE SEQUENCE</scope>
    <source>
        <strain evidence="2">PB745_01</strain>
        <tissue evidence="2">Gill</tissue>
    </source>
</reference>
<evidence type="ECO:0000313" key="1">
    <source>
        <dbReference type="EMBL" id="KAK3885190.1"/>
    </source>
</evidence>
<evidence type="ECO:0000313" key="2">
    <source>
        <dbReference type="EMBL" id="KAK3886773.1"/>
    </source>
</evidence>
<proteinExistence type="predicted"/>
<evidence type="ECO:0000313" key="3">
    <source>
        <dbReference type="Proteomes" id="UP001286313"/>
    </source>
</evidence>
<comment type="caution">
    <text evidence="2">The sequence shown here is derived from an EMBL/GenBank/DDBJ whole genome shotgun (WGS) entry which is preliminary data.</text>
</comment>
<accession>A0AAE1GBY0</accession>
<gene>
    <name evidence="2" type="ORF">Pcinc_009093</name>
    <name evidence="1" type="ORF">Pcinc_010582</name>
</gene>
<dbReference type="AlphaFoldDB" id="A0AAE1GBY0"/>
<dbReference type="EMBL" id="JAWQEG010000823">
    <property type="protein sequence ID" value="KAK3885190.1"/>
    <property type="molecule type" value="Genomic_DNA"/>
</dbReference>
<dbReference type="Proteomes" id="UP001286313">
    <property type="component" value="Unassembled WGS sequence"/>
</dbReference>
<protein>
    <submittedName>
        <fullName evidence="2">Uncharacterized protein</fullName>
    </submittedName>
</protein>